<comment type="caution">
    <text evidence="2">The sequence shown here is derived from an EMBL/GenBank/DDBJ whole genome shotgun (WGS) entry which is preliminary data.</text>
</comment>
<keyword evidence="3" id="KW-1185">Reference proteome</keyword>
<dbReference type="Proteomes" id="UP000661715">
    <property type="component" value="Unassembled WGS sequence"/>
</dbReference>
<evidence type="ECO:0000259" key="1">
    <source>
        <dbReference type="SMART" id="SM00245"/>
    </source>
</evidence>
<feature type="domain" description="Tail specific protease" evidence="1">
    <location>
        <begin position="249"/>
        <end position="501"/>
    </location>
</feature>
<accession>A0ABR7UUA1</accession>
<dbReference type="PANTHER" id="PTHR32060">
    <property type="entry name" value="TAIL-SPECIFIC PROTEASE"/>
    <property type="match status" value="1"/>
</dbReference>
<gene>
    <name evidence="2" type="ORF">B6A10_13585</name>
</gene>
<evidence type="ECO:0000313" key="3">
    <source>
        <dbReference type="Proteomes" id="UP000661715"/>
    </source>
</evidence>
<evidence type="ECO:0000313" key="2">
    <source>
        <dbReference type="EMBL" id="MBD0726207.1"/>
    </source>
</evidence>
<dbReference type="EMBL" id="NASZ01000023">
    <property type="protein sequence ID" value="MBD0726207.1"/>
    <property type="molecule type" value="Genomic_DNA"/>
</dbReference>
<dbReference type="InterPro" id="IPR029045">
    <property type="entry name" value="ClpP/crotonase-like_dom_sf"/>
</dbReference>
<dbReference type="Pfam" id="PF03572">
    <property type="entry name" value="Peptidase_S41"/>
    <property type="match status" value="1"/>
</dbReference>
<dbReference type="PANTHER" id="PTHR32060:SF30">
    <property type="entry name" value="CARBOXY-TERMINAL PROCESSING PROTEASE CTPA"/>
    <property type="match status" value="1"/>
</dbReference>
<dbReference type="InterPro" id="IPR005151">
    <property type="entry name" value="Tail-specific_protease"/>
</dbReference>
<dbReference type="SMART" id="SM00245">
    <property type="entry name" value="TSPc"/>
    <property type="match status" value="1"/>
</dbReference>
<dbReference type="SUPFAM" id="SSF52096">
    <property type="entry name" value="ClpP/crotonase"/>
    <property type="match status" value="1"/>
</dbReference>
<sequence length="525" mass="59562">MIPNLFLDKKIVLLLLILFFSQCSSIYKNNARLQTEIPAAKLSKDVAFTHKKLQKLHPKLDYYISKEQLDFKFDSLKSNLNNPLTPLEFYKKISPLVAAVKQGHSYVLPPEKEYSKKETKAFLKKGIGPFSQFDFTFYKDKLYVVKNKSSNPTILPGTEVLSVNGIEPQNLINEYNRYFSSDGFNTTFKKEIASKRFVAYFTIENGIKDSLNYVFKIHDSIQNITIKRFKKDSLEQKAKKAVQKISAADQNKIKALKKKKRINGFDKTSKTFIRELRFLSKDSSVAYLKISGFKEGRFRKFYKDCFAELQKKNTQTLILDLRNNGGGRLNEIIKLYSYLSDSTFVFLQKSEVVSKGSLFEGAYFNKGSFPVKIAKSLLAPFVYSYLLLTVHKDKDGENYFATEIKPHPIAKNAFGGKLFVLINGGSFSASSILSSNLKGSQRATFVGTETGGDYNGTVAGFMPVIQMPHSKLKVRMGVMNFAPFYQTPVKGHGIFPDISIQPTLEDKIQGKDPELNWILNNIKAQ</sequence>
<dbReference type="Gene3D" id="3.90.226.10">
    <property type="entry name" value="2-enoyl-CoA Hydratase, Chain A, domain 1"/>
    <property type="match status" value="1"/>
</dbReference>
<name>A0ABR7UUA1_9FLAO</name>
<reference evidence="2 3" key="1">
    <citation type="journal article" date="2020" name="Microbiol. Res.">
        <title>Flavobacterium pokkalii sp. nov., a novel plant growth promoting native rhizobacteria isolated from pokkali rice grown in coastal saline affected agricultural regions of southern India, Kerala.</title>
        <authorList>
            <person name="Menon R.R."/>
            <person name="Kumari S."/>
            <person name="Viver T."/>
            <person name="Rameshkumar N."/>
        </authorList>
    </citation>
    <scope>NUCLEOTIDE SEQUENCE [LARGE SCALE GENOMIC DNA]</scope>
    <source>
        <strain evidence="2 3">L1I52</strain>
    </source>
</reference>
<organism evidence="2 3">
    <name type="scientific">Flavobacterium pokkalii</name>
    <dbReference type="NCBI Taxonomy" id="1940408"/>
    <lineage>
        <taxon>Bacteria</taxon>
        <taxon>Pseudomonadati</taxon>
        <taxon>Bacteroidota</taxon>
        <taxon>Flavobacteriia</taxon>
        <taxon>Flavobacteriales</taxon>
        <taxon>Flavobacteriaceae</taxon>
        <taxon>Flavobacterium</taxon>
    </lineage>
</organism>
<protein>
    <submittedName>
        <fullName evidence="2">Peptidase S41</fullName>
    </submittedName>
</protein>
<proteinExistence type="predicted"/>